<dbReference type="SMART" id="SM00543">
    <property type="entry name" value="MIF4G"/>
    <property type="match status" value="1"/>
</dbReference>
<dbReference type="InterPro" id="IPR038425">
    <property type="entry name" value="GAT_sf"/>
</dbReference>
<dbReference type="PROSITE" id="PS50179">
    <property type="entry name" value="VHS"/>
    <property type="match status" value="1"/>
</dbReference>
<evidence type="ECO:0000259" key="12">
    <source>
        <dbReference type="PROSITE" id="PS50180"/>
    </source>
</evidence>
<dbReference type="PROSITE" id="PS50909">
    <property type="entry name" value="GAT"/>
    <property type="match status" value="1"/>
</dbReference>
<dbReference type="PANTHER" id="PTHR45905:SF3">
    <property type="entry name" value="ADP-RIBOSYLATION FACTOR-BINDING PROTEIN GGA3"/>
    <property type="match status" value="1"/>
</dbReference>
<dbReference type="Gene3D" id="1.25.40.180">
    <property type="match status" value="1"/>
</dbReference>
<keyword evidence="15" id="KW-1185">Reference proteome</keyword>
<keyword evidence="8" id="KW-0653">Protein transport</keyword>
<dbReference type="GO" id="GO:0034394">
    <property type="term" value="P:protein localization to cell surface"/>
    <property type="evidence" value="ECO:0007669"/>
    <property type="project" value="TreeGrafter"/>
</dbReference>
<keyword evidence="7" id="KW-0832">Ubl conjugation</keyword>
<evidence type="ECO:0000256" key="9">
    <source>
        <dbReference type="ARBA" id="ARBA00023034"/>
    </source>
</evidence>
<feature type="domain" description="GAT" evidence="13">
    <location>
        <begin position="352"/>
        <end position="441"/>
    </location>
</feature>
<dbReference type="GO" id="GO:0003723">
    <property type="term" value="F:RNA binding"/>
    <property type="evidence" value="ECO:0007669"/>
    <property type="project" value="InterPro"/>
</dbReference>
<dbReference type="Gene3D" id="2.60.40.1230">
    <property type="match status" value="1"/>
</dbReference>
<keyword evidence="6" id="KW-0967">Endosome</keyword>
<reference evidence="14" key="1">
    <citation type="thesis" date="2021" institute="BYU ScholarsArchive" country="Provo, UT, USA">
        <title>Applications of and Algorithms for Genome Assembly and Genomic Analyses with an Emphasis on Marine Teleosts.</title>
        <authorList>
            <person name="Pickett B.D."/>
        </authorList>
    </citation>
    <scope>NUCLEOTIDE SEQUENCE</scope>
    <source>
        <strain evidence="14">HI-2016</strain>
    </source>
</reference>
<evidence type="ECO:0000313" key="14">
    <source>
        <dbReference type="EMBL" id="KAG9350465.1"/>
    </source>
</evidence>
<dbReference type="InterPro" id="IPR027422">
    <property type="entry name" value="GGA1-3"/>
</dbReference>
<dbReference type="Proteomes" id="UP000824540">
    <property type="component" value="Unassembled WGS sequence"/>
</dbReference>
<evidence type="ECO:0008006" key="16">
    <source>
        <dbReference type="Google" id="ProtNLM"/>
    </source>
</evidence>
<evidence type="ECO:0000256" key="8">
    <source>
        <dbReference type="ARBA" id="ARBA00022927"/>
    </source>
</evidence>
<dbReference type="GO" id="GO:0031267">
    <property type="term" value="F:small GTPase binding"/>
    <property type="evidence" value="ECO:0007669"/>
    <property type="project" value="InterPro"/>
</dbReference>
<feature type="region of interest" description="Disordered" evidence="10">
    <location>
        <begin position="320"/>
        <end position="344"/>
    </location>
</feature>
<evidence type="ECO:0000256" key="6">
    <source>
        <dbReference type="ARBA" id="ARBA00022753"/>
    </source>
</evidence>
<dbReference type="InterPro" id="IPR008152">
    <property type="entry name" value="Clathrin_a/b/g-adaptin_app_Ig"/>
</dbReference>
<proteinExistence type="inferred from homology"/>
<dbReference type="Gene3D" id="1.20.58.160">
    <property type="match status" value="1"/>
</dbReference>
<keyword evidence="5" id="KW-0813">Transport</keyword>
<dbReference type="SUPFAM" id="SSF49348">
    <property type="entry name" value="Clathrin adaptor appendage domain"/>
    <property type="match status" value="1"/>
</dbReference>
<dbReference type="Pfam" id="PF02854">
    <property type="entry name" value="MIF4G"/>
    <property type="match status" value="1"/>
</dbReference>
<dbReference type="EMBL" id="JAFBMS010000008">
    <property type="protein sequence ID" value="KAG9350465.1"/>
    <property type="molecule type" value="Genomic_DNA"/>
</dbReference>
<dbReference type="InterPro" id="IPR013041">
    <property type="entry name" value="Clathrin_app_Ig-like_sf"/>
</dbReference>
<name>A0A8T2PD59_9TELE</name>
<dbReference type="InterPro" id="IPR008942">
    <property type="entry name" value="ENTH_VHS"/>
</dbReference>
<dbReference type="Gene3D" id="1.25.40.90">
    <property type="match status" value="2"/>
</dbReference>
<dbReference type="GO" id="GO:0043130">
    <property type="term" value="F:ubiquitin binding"/>
    <property type="evidence" value="ECO:0007669"/>
    <property type="project" value="InterPro"/>
</dbReference>
<dbReference type="Pfam" id="PF00790">
    <property type="entry name" value="VHS"/>
    <property type="match status" value="1"/>
</dbReference>
<evidence type="ECO:0000256" key="7">
    <source>
        <dbReference type="ARBA" id="ARBA00022843"/>
    </source>
</evidence>
<dbReference type="SMART" id="SM00288">
    <property type="entry name" value="VHS"/>
    <property type="match status" value="1"/>
</dbReference>
<dbReference type="AlphaFoldDB" id="A0A8T2PD59"/>
<evidence type="ECO:0000256" key="5">
    <source>
        <dbReference type="ARBA" id="ARBA00022448"/>
    </source>
</evidence>
<dbReference type="GO" id="GO:0031901">
    <property type="term" value="C:early endosome membrane"/>
    <property type="evidence" value="ECO:0007669"/>
    <property type="project" value="UniProtKB-SubCell"/>
</dbReference>
<dbReference type="SUPFAM" id="SSF48464">
    <property type="entry name" value="ENTH/VHS domain"/>
    <property type="match status" value="1"/>
</dbReference>
<feature type="domain" description="GAE" evidence="12">
    <location>
        <begin position="723"/>
        <end position="841"/>
    </location>
</feature>
<dbReference type="SUPFAM" id="SSF48371">
    <property type="entry name" value="ARM repeat"/>
    <property type="match status" value="1"/>
</dbReference>
<evidence type="ECO:0000259" key="13">
    <source>
        <dbReference type="PROSITE" id="PS50909"/>
    </source>
</evidence>
<evidence type="ECO:0000256" key="4">
    <source>
        <dbReference type="ARBA" id="ARBA00008099"/>
    </source>
</evidence>
<evidence type="ECO:0000256" key="2">
    <source>
        <dbReference type="ARBA" id="ARBA00004220"/>
    </source>
</evidence>
<dbReference type="GO" id="GO:0035091">
    <property type="term" value="F:phosphatidylinositol binding"/>
    <property type="evidence" value="ECO:0007669"/>
    <property type="project" value="InterPro"/>
</dbReference>
<dbReference type="GO" id="GO:0005802">
    <property type="term" value="C:trans-Golgi network"/>
    <property type="evidence" value="ECO:0007669"/>
    <property type="project" value="InterPro"/>
</dbReference>
<dbReference type="PROSITE" id="PS50180">
    <property type="entry name" value="GAE"/>
    <property type="match status" value="1"/>
</dbReference>
<dbReference type="FunFam" id="2.60.40.1230:FF:000001">
    <property type="entry name" value="ADP-ribosylation factor-binding protein GGA1 isoform 1"/>
    <property type="match status" value="1"/>
</dbReference>
<keyword evidence="9" id="KW-0333">Golgi apparatus</keyword>
<comment type="similarity">
    <text evidence="3">Belongs to the adaptor complexes large subunit family.</text>
</comment>
<comment type="similarity">
    <text evidence="4">Belongs to the GGA protein family.</text>
</comment>
<feature type="compositionally biased region" description="Polar residues" evidence="10">
    <location>
        <begin position="519"/>
        <end position="538"/>
    </location>
</feature>
<evidence type="ECO:0000259" key="11">
    <source>
        <dbReference type="PROSITE" id="PS50179"/>
    </source>
</evidence>
<feature type="compositionally biased region" description="Low complexity" evidence="10">
    <location>
        <begin position="492"/>
        <end position="505"/>
    </location>
</feature>
<evidence type="ECO:0000256" key="1">
    <source>
        <dbReference type="ARBA" id="ARBA00004150"/>
    </source>
</evidence>
<evidence type="ECO:0000256" key="3">
    <source>
        <dbReference type="ARBA" id="ARBA00006613"/>
    </source>
</evidence>
<dbReference type="InterPro" id="IPR008153">
    <property type="entry name" value="GAE_dom"/>
</dbReference>
<dbReference type="SUPFAM" id="SSF89009">
    <property type="entry name" value="GAT-like domain"/>
    <property type="match status" value="1"/>
</dbReference>
<organism evidence="14 15">
    <name type="scientific">Albula glossodonta</name>
    <name type="common">roundjaw bonefish</name>
    <dbReference type="NCBI Taxonomy" id="121402"/>
    <lineage>
        <taxon>Eukaryota</taxon>
        <taxon>Metazoa</taxon>
        <taxon>Chordata</taxon>
        <taxon>Craniata</taxon>
        <taxon>Vertebrata</taxon>
        <taxon>Euteleostomi</taxon>
        <taxon>Actinopterygii</taxon>
        <taxon>Neopterygii</taxon>
        <taxon>Teleostei</taxon>
        <taxon>Albuliformes</taxon>
        <taxon>Albulidae</taxon>
        <taxon>Albula</taxon>
    </lineage>
</organism>
<dbReference type="Pfam" id="PF03127">
    <property type="entry name" value="GAT"/>
    <property type="match status" value="1"/>
</dbReference>
<accession>A0A8T2PD59</accession>
<dbReference type="Pfam" id="PF02883">
    <property type="entry name" value="Alpha_adaptinC2"/>
    <property type="match status" value="1"/>
</dbReference>
<feature type="region of interest" description="Disordered" evidence="10">
    <location>
        <begin position="473"/>
        <end position="538"/>
    </location>
</feature>
<gene>
    <name evidence="14" type="ORF">JZ751_026828</name>
</gene>
<dbReference type="InterPro" id="IPR016024">
    <property type="entry name" value="ARM-type_fold"/>
</dbReference>
<dbReference type="GO" id="GO:0006886">
    <property type="term" value="P:intracellular protein transport"/>
    <property type="evidence" value="ECO:0007669"/>
    <property type="project" value="InterPro"/>
</dbReference>
<sequence length="849" mass="93581">MEKSAYEEYIQSFDLEAQYLLKATLEEPRSVDLEKVSSIIMDRSLKDGTFCKKAGPLCYTIAQLEAKQSNSSVFRRHLLNRLQDGFKDRDITRDHSVQEWVCYVTFICTIFDYLKVNSMPMLALVNPVYDCLFRLGQADALVNNEEVECLVVQLHQIGEQLERLSAQRMDELFDLLRDGFLMHTKISSIARLQLLEILEYRAGGWRHSDTVKKYYYNKATNPSNRQEDWEYIIGFCDQINKELEGPQIAVRLLAHKIQSPQEWEAVQALTYLGDRVSEKVKTKVIEMLFSWAVALPDEAKINEAYQMLKRQGIVTTDPEIPVDKTLIPSPPARPKNPVFENEEKSKDEVRMQKVTKRVNTLEEVKNNVKLLNEMLTHFNREESSEADRELIKELYDRCDKLRRTVFKIATETEDNDNSLGDILQASDDLSRVINAYKRTVEGQTINGETDVLSSSATEGTQDHKNTETLIDLAGLDIPSPSPPEPAPPSQPPDSQLPNLLVEPSIPVLPPPPYGLSGSQGCPISQTESPSHPSTAQASTALSLLDEELLSLDPGLDFFSSAPLPGPMFPAEPASIAPVPKMTPVCYPEAPRTASFPFPSISHSGSASLNQGLQDLAMLDLGDPKSMPGLLNPAAVFGMGVPAGPAASSIPGFPVPSSTSVPLCTMPASPALTHAKAQAVSSTPGSPLFRSLSPILPQMQGSPAKGPEVSLANVHVPLDSIKPSKVLPVTAYDKDGVRVLLHFAMECPPGRPDVLVLVVSMLNTAPLPVKNVVLQAASMKVKLQPPSGTELAPFNPILPPAAITQVMLLANPLKEKVRLRYKLMFTLGEQQCTEVGEVDQFPPPEKWGNL</sequence>
<dbReference type="InterPro" id="IPR002014">
    <property type="entry name" value="VHS_dom"/>
</dbReference>
<dbReference type="SMART" id="SM00809">
    <property type="entry name" value="Alpha_adaptinC2"/>
    <property type="match status" value="1"/>
</dbReference>
<dbReference type="OrthoDB" id="447025at2759"/>
<dbReference type="InterPro" id="IPR044111">
    <property type="entry name" value="GAT_GGA3"/>
</dbReference>
<feature type="compositionally biased region" description="Pro residues" evidence="10">
    <location>
        <begin position="479"/>
        <end position="491"/>
    </location>
</feature>
<comment type="subcellular location">
    <subcellularLocation>
        <location evidence="2">Early endosome membrane</location>
        <topology evidence="2">Peripheral membrane protein</topology>
    </subcellularLocation>
    <subcellularLocation>
        <location evidence="1">Golgi apparatus</location>
        <location evidence="1">trans-Golgi network membrane</location>
        <topology evidence="1">Peripheral membrane protein</topology>
    </subcellularLocation>
</comment>
<evidence type="ECO:0000256" key="10">
    <source>
        <dbReference type="SAM" id="MobiDB-lite"/>
    </source>
</evidence>
<dbReference type="InterPro" id="IPR003890">
    <property type="entry name" value="MIF4G-like_typ-3"/>
</dbReference>
<dbReference type="InterPro" id="IPR004152">
    <property type="entry name" value="GAT_dom"/>
</dbReference>
<dbReference type="CDD" id="cd14240">
    <property type="entry name" value="GAT_GGA3"/>
    <property type="match status" value="1"/>
</dbReference>
<protein>
    <recommendedName>
        <fullName evidence="16">Golgi associated, gamma adaptin ear containing, ARF binding protein 3</fullName>
    </recommendedName>
</protein>
<feature type="domain" description="VHS" evidence="11">
    <location>
        <begin position="219"/>
        <end position="316"/>
    </location>
</feature>
<dbReference type="PANTHER" id="PTHR45905">
    <property type="entry name" value="GOLGI-LOCALIZED, GAMMA-ADAPTIN EAR CONTAINING, ARF BINDING PROTEIN"/>
    <property type="match status" value="1"/>
</dbReference>
<comment type="caution">
    <text evidence="14">The sequence shown here is derived from an EMBL/GenBank/DDBJ whole genome shotgun (WGS) entry which is preliminary data.</text>
</comment>
<evidence type="ECO:0000313" key="15">
    <source>
        <dbReference type="Proteomes" id="UP000824540"/>
    </source>
</evidence>
<dbReference type="GO" id="GO:0006893">
    <property type="term" value="P:Golgi to plasma membrane transport"/>
    <property type="evidence" value="ECO:0007669"/>
    <property type="project" value="TreeGrafter"/>
</dbReference>